<reference evidence="1 2" key="1">
    <citation type="submission" date="2019-01" db="EMBL/GenBank/DDBJ databases">
        <title>Sequencing of cultivated peanut Arachis hypogaea provides insights into genome evolution and oil improvement.</title>
        <authorList>
            <person name="Chen X."/>
        </authorList>
    </citation>
    <scope>NUCLEOTIDE SEQUENCE [LARGE SCALE GENOMIC DNA]</scope>
    <source>
        <strain evidence="2">cv. Fuhuasheng</strain>
        <tissue evidence="1">Leaves</tissue>
    </source>
</reference>
<evidence type="ECO:0000313" key="1">
    <source>
        <dbReference type="EMBL" id="RYQ83523.1"/>
    </source>
</evidence>
<name>A0A444X1P8_ARAHY</name>
<proteinExistence type="predicted"/>
<comment type="caution">
    <text evidence="1">The sequence shown here is derived from an EMBL/GenBank/DDBJ whole genome shotgun (WGS) entry which is preliminary data.</text>
</comment>
<protein>
    <submittedName>
        <fullName evidence="1">Uncharacterized protein</fullName>
    </submittedName>
</protein>
<evidence type="ECO:0000313" key="2">
    <source>
        <dbReference type="Proteomes" id="UP000289738"/>
    </source>
</evidence>
<organism evidence="1 2">
    <name type="scientific">Arachis hypogaea</name>
    <name type="common">Peanut</name>
    <dbReference type="NCBI Taxonomy" id="3818"/>
    <lineage>
        <taxon>Eukaryota</taxon>
        <taxon>Viridiplantae</taxon>
        <taxon>Streptophyta</taxon>
        <taxon>Embryophyta</taxon>
        <taxon>Tracheophyta</taxon>
        <taxon>Spermatophyta</taxon>
        <taxon>Magnoliopsida</taxon>
        <taxon>eudicotyledons</taxon>
        <taxon>Gunneridae</taxon>
        <taxon>Pentapetalae</taxon>
        <taxon>rosids</taxon>
        <taxon>fabids</taxon>
        <taxon>Fabales</taxon>
        <taxon>Fabaceae</taxon>
        <taxon>Papilionoideae</taxon>
        <taxon>50 kb inversion clade</taxon>
        <taxon>dalbergioids sensu lato</taxon>
        <taxon>Dalbergieae</taxon>
        <taxon>Pterocarpus clade</taxon>
        <taxon>Arachis</taxon>
    </lineage>
</organism>
<dbReference type="Proteomes" id="UP000289738">
    <property type="component" value="Chromosome B10"/>
</dbReference>
<dbReference type="AlphaFoldDB" id="A0A444X1P8"/>
<keyword evidence="2" id="KW-1185">Reference proteome</keyword>
<gene>
    <name evidence="1" type="ORF">Ahy_B10g102232</name>
</gene>
<accession>A0A444X1P8</accession>
<dbReference type="EMBL" id="SDMP01000020">
    <property type="protein sequence ID" value="RYQ83523.1"/>
    <property type="molecule type" value="Genomic_DNA"/>
</dbReference>
<sequence>MKNVGSLFRIMQYPRLESLRASHIEKAKKKQMISALTDAKSQGMAQSLAEKHAKKEGSACDRSHDIFWMRLF</sequence>